<keyword evidence="2 5" id="KW-0479">Metal-binding</keyword>
<sequence length="357" mass="37454">MLGRSGPDPVRGGAAVRAVVFHGPGRFSVDEVADPVAGPRQVVVRVEAVGICGTDVHVLDGEFAPTRYPIIPGHETSGVVESVGSEVHELSPGDRVSVDPTLFCGECQFCTAGRSNLCERWDGSGVARTNGSTAELTVAPVRNVHRLPDGVDLAVAALVEPLSCAIHGYDLLPRRMGEHYLVYGAGTMGLMMAQLAPRAGAASVTVVDRLPERLETARRVGVQRVATSADDAQRTGGWDVVIDCTGAPAAIEDGLSRVRRGGTFQQFGVAPADATATFSPFRIYNDEISVVGSMAELRSYARAVEMFAAGALDAAAMVSHAFPLEGYGDAIAMFRRGEGRKLQIRPGSGAPVELSGS</sequence>
<organism evidence="7">
    <name type="scientific">uncultured Friedmanniella sp</name>
    <dbReference type="NCBI Taxonomy" id="335381"/>
    <lineage>
        <taxon>Bacteria</taxon>
        <taxon>Bacillati</taxon>
        <taxon>Actinomycetota</taxon>
        <taxon>Actinomycetes</taxon>
        <taxon>Propionibacteriales</taxon>
        <taxon>Nocardioidaceae</taxon>
        <taxon>Friedmanniella</taxon>
        <taxon>environmental samples</taxon>
    </lineage>
</organism>
<dbReference type="InterPro" id="IPR013149">
    <property type="entry name" value="ADH-like_C"/>
</dbReference>
<dbReference type="AlphaFoldDB" id="A0A6J4M235"/>
<dbReference type="Gene3D" id="3.40.50.720">
    <property type="entry name" value="NAD(P)-binding Rossmann-like Domain"/>
    <property type="match status" value="1"/>
</dbReference>
<dbReference type="SMART" id="SM00829">
    <property type="entry name" value="PKS_ER"/>
    <property type="match status" value="1"/>
</dbReference>
<feature type="domain" description="Enoyl reductase (ER)" evidence="6">
    <location>
        <begin position="25"/>
        <end position="344"/>
    </location>
</feature>
<dbReference type="GO" id="GO:0008270">
    <property type="term" value="F:zinc ion binding"/>
    <property type="evidence" value="ECO:0007669"/>
    <property type="project" value="InterPro"/>
</dbReference>
<gene>
    <name evidence="7" type="ORF">AVDCRST_MAG48-3837</name>
</gene>
<keyword evidence="4 7" id="KW-0560">Oxidoreductase</keyword>
<dbReference type="PROSITE" id="PS00059">
    <property type="entry name" value="ADH_ZINC"/>
    <property type="match status" value="1"/>
</dbReference>
<protein>
    <submittedName>
        <fullName evidence="7">Sorbitol dehydrogenase</fullName>
        <ecNumber evidence="7">1.1.1.14</ecNumber>
    </submittedName>
</protein>
<dbReference type="EC" id="1.1.1.14" evidence="7"/>
<evidence type="ECO:0000256" key="1">
    <source>
        <dbReference type="ARBA" id="ARBA00001947"/>
    </source>
</evidence>
<dbReference type="InterPro" id="IPR036291">
    <property type="entry name" value="NAD(P)-bd_dom_sf"/>
</dbReference>
<comment type="cofactor">
    <cofactor evidence="1 5">
        <name>Zn(2+)</name>
        <dbReference type="ChEBI" id="CHEBI:29105"/>
    </cofactor>
</comment>
<evidence type="ECO:0000313" key="7">
    <source>
        <dbReference type="EMBL" id="CAA9344161.1"/>
    </source>
</evidence>
<comment type="similarity">
    <text evidence="5">Belongs to the zinc-containing alcohol dehydrogenase family.</text>
</comment>
<evidence type="ECO:0000256" key="5">
    <source>
        <dbReference type="RuleBase" id="RU361277"/>
    </source>
</evidence>
<dbReference type="EMBL" id="CADCTS010000538">
    <property type="protein sequence ID" value="CAA9344161.1"/>
    <property type="molecule type" value="Genomic_DNA"/>
</dbReference>
<evidence type="ECO:0000259" key="6">
    <source>
        <dbReference type="SMART" id="SM00829"/>
    </source>
</evidence>
<keyword evidence="3 5" id="KW-0862">Zinc</keyword>
<evidence type="ECO:0000256" key="3">
    <source>
        <dbReference type="ARBA" id="ARBA00022833"/>
    </source>
</evidence>
<dbReference type="InterPro" id="IPR011032">
    <property type="entry name" value="GroES-like_sf"/>
</dbReference>
<dbReference type="PANTHER" id="PTHR43401:SF5">
    <property type="entry name" value="ALCOHOL DEHYDROGENASE-RELATED"/>
    <property type="match status" value="1"/>
</dbReference>
<evidence type="ECO:0000256" key="4">
    <source>
        <dbReference type="ARBA" id="ARBA00023002"/>
    </source>
</evidence>
<dbReference type="InterPro" id="IPR002328">
    <property type="entry name" value="ADH_Zn_CS"/>
</dbReference>
<evidence type="ECO:0000256" key="2">
    <source>
        <dbReference type="ARBA" id="ARBA00022723"/>
    </source>
</evidence>
<dbReference type="Pfam" id="PF00107">
    <property type="entry name" value="ADH_zinc_N"/>
    <property type="match status" value="1"/>
</dbReference>
<dbReference type="PANTHER" id="PTHR43401">
    <property type="entry name" value="L-THREONINE 3-DEHYDROGENASE"/>
    <property type="match status" value="1"/>
</dbReference>
<dbReference type="InterPro" id="IPR013154">
    <property type="entry name" value="ADH-like_N"/>
</dbReference>
<dbReference type="SUPFAM" id="SSF51735">
    <property type="entry name" value="NAD(P)-binding Rossmann-fold domains"/>
    <property type="match status" value="1"/>
</dbReference>
<dbReference type="InterPro" id="IPR050129">
    <property type="entry name" value="Zn_alcohol_dh"/>
</dbReference>
<dbReference type="Pfam" id="PF08240">
    <property type="entry name" value="ADH_N"/>
    <property type="match status" value="1"/>
</dbReference>
<reference evidence="7" key="1">
    <citation type="submission" date="2020-02" db="EMBL/GenBank/DDBJ databases">
        <authorList>
            <person name="Meier V. D."/>
        </authorList>
    </citation>
    <scope>NUCLEOTIDE SEQUENCE</scope>
    <source>
        <strain evidence="7">AVDCRST_MAG48</strain>
    </source>
</reference>
<dbReference type="SUPFAM" id="SSF50129">
    <property type="entry name" value="GroES-like"/>
    <property type="match status" value="1"/>
</dbReference>
<dbReference type="Gene3D" id="3.90.180.10">
    <property type="entry name" value="Medium-chain alcohol dehydrogenases, catalytic domain"/>
    <property type="match status" value="1"/>
</dbReference>
<dbReference type="InterPro" id="IPR020843">
    <property type="entry name" value="ER"/>
</dbReference>
<dbReference type="GO" id="GO:0003939">
    <property type="term" value="F:L-iditol 2-dehydrogenase (NAD+) activity"/>
    <property type="evidence" value="ECO:0007669"/>
    <property type="project" value="UniProtKB-EC"/>
</dbReference>
<accession>A0A6J4M235</accession>
<name>A0A6J4M235_9ACTN</name>
<proteinExistence type="inferred from homology"/>
<dbReference type="CDD" id="cd08234">
    <property type="entry name" value="threonine_DH_like"/>
    <property type="match status" value="1"/>
</dbReference>